<organism evidence="2 3">
    <name type="scientific">Yersinia intermedia</name>
    <dbReference type="NCBI Taxonomy" id="631"/>
    <lineage>
        <taxon>Bacteria</taxon>
        <taxon>Pseudomonadati</taxon>
        <taxon>Pseudomonadota</taxon>
        <taxon>Gammaproteobacteria</taxon>
        <taxon>Enterobacterales</taxon>
        <taxon>Yersiniaceae</taxon>
        <taxon>Yersinia</taxon>
    </lineage>
</organism>
<dbReference type="GO" id="GO:0009289">
    <property type="term" value="C:pilus"/>
    <property type="evidence" value="ECO:0007669"/>
    <property type="project" value="InterPro"/>
</dbReference>
<dbReference type="PANTHER" id="PTHR33420">
    <property type="entry name" value="FIMBRIAL SUBUNIT ELFA-RELATED"/>
    <property type="match status" value="1"/>
</dbReference>
<reference evidence="2 3" key="1">
    <citation type="submission" date="2015-03" db="EMBL/GenBank/DDBJ databases">
        <authorList>
            <person name="Murphy D."/>
        </authorList>
    </citation>
    <scope>NUCLEOTIDE SEQUENCE [LARGE SCALE GENOMIC DNA]</scope>
    <source>
        <strain evidence="2 3">BR165/97</strain>
    </source>
</reference>
<evidence type="ECO:0000313" key="2">
    <source>
        <dbReference type="EMBL" id="CNF16645.1"/>
    </source>
</evidence>
<dbReference type="Proteomes" id="UP000038750">
    <property type="component" value="Unassembled WGS sequence"/>
</dbReference>
<dbReference type="InterPro" id="IPR050263">
    <property type="entry name" value="Bact_Fimbrial_Adh_Pro"/>
</dbReference>
<evidence type="ECO:0000313" key="3">
    <source>
        <dbReference type="Proteomes" id="UP000038750"/>
    </source>
</evidence>
<name>A0A0T9LQZ2_YERIN</name>
<keyword evidence="1" id="KW-0732">Signal</keyword>
<dbReference type="AlphaFoldDB" id="A0A0T9LQZ2"/>
<dbReference type="InterPro" id="IPR036937">
    <property type="entry name" value="Adhesion_dom_fimbrial_sf"/>
</dbReference>
<gene>
    <name evidence="2" type="primary">mrfB_2</name>
    <name evidence="2" type="ORF">ERS008530_00566</name>
</gene>
<dbReference type="KEGG" id="yin:CH53_3672"/>
<feature type="chain" id="PRO_5006692713" evidence="1">
    <location>
        <begin position="29"/>
        <end position="177"/>
    </location>
</feature>
<dbReference type="RefSeq" id="WP_042569639.1">
    <property type="nucleotide sequence ID" value="NZ_CP009801.1"/>
</dbReference>
<dbReference type="STRING" id="631.CH53_3672"/>
<proteinExistence type="predicted"/>
<dbReference type="EMBL" id="CPZJ01000002">
    <property type="protein sequence ID" value="CNF16645.1"/>
    <property type="molecule type" value="Genomic_DNA"/>
</dbReference>
<evidence type="ECO:0000256" key="1">
    <source>
        <dbReference type="SAM" id="SignalP"/>
    </source>
</evidence>
<dbReference type="eggNOG" id="COG3539">
    <property type="taxonomic scope" value="Bacteria"/>
</dbReference>
<dbReference type="GO" id="GO:0043709">
    <property type="term" value="P:cell adhesion involved in single-species biofilm formation"/>
    <property type="evidence" value="ECO:0007669"/>
    <property type="project" value="TreeGrafter"/>
</dbReference>
<dbReference type="Gene3D" id="2.60.40.1090">
    <property type="entry name" value="Fimbrial-type adhesion domain"/>
    <property type="match status" value="1"/>
</dbReference>
<protein>
    <submittedName>
        <fullName evidence="2">Exported minor pilin protein</fullName>
    </submittedName>
</protein>
<dbReference type="PANTHER" id="PTHR33420:SF26">
    <property type="entry name" value="FIMBRIAL SUBUNIT"/>
    <property type="match status" value="1"/>
</dbReference>
<sequence>MFWKMSTLAMISSLCILGGSALFKNCQAGEVTLSGSIIDVPCSIDTGSFDQTLDMGVLSTKRILREGQGFSQEFTIKLMNCLLSQINNQLPEWRFFRITFDGRNDNGKFGIEGNAKGVAVQISDRQGNIAVPGIPLPIGQLSSEDMALKYNVQLVSNSQQLQVGGYSSVIRFKIDYY</sequence>
<feature type="signal peptide" evidence="1">
    <location>
        <begin position="1"/>
        <end position="28"/>
    </location>
</feature>
<accession>A0A0T9LQZ2</accession>
<dbReference type="OrthoDB" id="6986861at2"/>
<dbReference type="SUPFAM" id="SSF49401">
    <property type="entry name" value="Bacterial adhesins"/>
    <property type="match status" value="1"/>
</dbReference>
<dbReference type="InterPro" id="IPR008966">
    <property type="entry name" value="Adhesion_dom_sf"/>
</dbReference>